<evidence type="ECO:0000313" key="1">
    <source>
        <dbReference type="EMBL" id="GFY60546.1"/>
    </source>
</evidence>
<proteinExistence type="predicted"/>
<organism evidence="1 2">
    <name type="scientific">Trichonephila inaurata madagascariensis</name>
    <dbReference type="NCBI Taxonomy" id="2747483"/>
    <lineage>
        <taxon>Eukaryota</taxon>
        <taxon>Metazoa</taxon>
        <taxon>Ecdysozoa</taxon>
        <taxon>Arthropoda</taxon>
        <taxon>Chelicerata</taxon>
        <taxon>Arachnida</taxon>
        <taxon>Araneae</taxon>
        <taxon>Araneomorphae</taxon>
        <taxon>Entelegynae</taxon>
        <taxon>Araneoidea</taxon>
        <taxon>Nephilidae</taxon>
        <taxon>Trichonephila</taxon>
        <taxon>Trichonephila inaurata</taxon>
    </lineage>
</organism>
<dbReference type="EMBL" id="BMAV01013200">
    <property type="protein sequence ID" value="GFY60546.1"/>
    <property type="molecule type" value="Genomic_DNA"/>
</dbReference>
<dbReference type="Proteomes" id="UP000886998">
    <property type="component" value="Unassembled WGS sequence"/>
</dbReference>
<reference evidence="1" key="1">
    <citation type="submission" date="2020-08" db="EMBL/GenBank/DDBJ databases">
        <title>Multicomponent nature underlies the extraordinary mechanical properties of spider dragline silk.</title>
        <authorList>
            <person name="Kono N."/>
            <person name="Nakamura H."/>
            <person name="Mori M."/>
            <person name="Yoshida Y."/>
            <person name="Ohtoshi R."/>
            <person name="Malay A.D."/>
            <person name="Moran D.A.P."/>
            <person name="Tomita M."/>
            <person name="Numata K."/>
            <person name="Arakawa K."/>
        </authorList>
    </citation>
    <scope>NUCLEOTIDE SEQUENCE</scope>
</reference>
<accession>A0A8X6XWC1</accession>
<name>A0A8X6XWC1_9ARAC</name>
<protein>
    <submittedName>
        <fullName evidence="1">Uncharacterized protein</fullName>
    </submittedName>
</protein>
<dbReference type="AlphaFoldDB" id="A0A8X6XWC1"/>
<sequence length="114" mass="13123">MMDRNRKLFVMAVRGSRLGFRSGIELSYHAAIPFLWEFNYNLAESFMSQFCSIWWETVDHSKAGIERRAKIAASISKSSSTVDNKRKIALLLVKPEKSIAKVLTARRNERDTKI</sequence>
<evidence type="ECO:0000313" key="2">
    <source>
        <dbReference type="Proteomes" id="UP000886998"/>
    </source>
</evidence>
<gene>
    <name evidence="1" type="ORF">TNIN_138521</name>
</gene>
<keyword evidence="2" id="KW-1185">Reference proteome</keyword>
<comment type="caution">
    <text evidence="1">The sequence shown here is derived from an EMBL/GenBank/DDBJ whole genome shotgun (WGS) entry which is preliminary data.</text>
</comment>